<comment type="pathway">
    <text evidence="2">Carotenoid biosynthesis.</text>
</comment>
<keyword evidence="5 8" id="KW-1133">Transmembrane helix</keyword>
<dbReference type="NCBIfam" id="TIGR03462">
    <property type="entry name" value="CarR_dom_SF"/>
    <property type="match status" value="1"/>
</dbReference>
<keyword evidence="3 8" id="KW-0812">Transmembrane</keyword>
<keyword evidence="4" id="KW-0125">Carotenoid biosynthesis</keyword>
<evidence type="ECO:0000256" key="3">
    <source>
        <dbReference type="ARBA" id="ARBA00022692"/>
    </source>
</evidence>
<comment type="caution">
    <text evidence="10">The sequence shown here is derived from an EMBL/GenBank/DDBJ whole genome shotgun (WGS) entry which is preliminary data.</text>
</comment>
<name>A0ABS1B8B8_9MICO</name>
<dbReference type="Proteomes" id="UP000612352">
    <property type="component" value="Unassembled WGS sequence"/>
</dbReference>
<organism evidence="10 11">
    <name type="scientific">Brachybacterium halotolerans</name>
    <dbReference type="NCBI Taxonomy" id="2795215"/>
    <lineage>
        <taxon>Bacteria</taxon>
        <taxon>Bacillati</taxon>
        <taxon>Actinomycetota</taxon>
        <taxon>Actinomycetes</taxon>
        <taxon>Micrococcales</taxon>
        <taxon>Dermabacteraceae</taxon>
        <taxon>Brachybacterium</taxon>
    </lineage>
</organism>
<dbReference type="InterPro" id="IPR017825">
    <property type="entry name" value="Lycopene_cyclase_dom"/>
</dbReference>
<feature type="domain" description="Lycopene cyclase" evidence="9">
    <location>
        <begin position="10"/>
        <end position="94"/>
    </location>
</feature>
<evidence type="ECO:0000256" key="4">
    <source>
        <dbReference type="ARBA" id="ARBA00022746"/>
    </source>
</evidence>
<evidence type="ECO:0000313" key="11">
    <source>
        <dbReference type="Proteomes" id="UP000612352"/>
    </source>
</evidence>
<reference evidence="10 11" key="1">
    <citation type="submission" date="2020-12" db="EMBL/GenBank/DDBJ databases">
        <title>Brachybacterium sp. MASK1Z-5, whole genome shotgun sequence.</title>
        <authorList>
            <person name="Tuo L."/>
        </authorList>
    </citation>
    <scope>NUCLEOTIDE SEQUENCE [LARGE SCALE GENOMIC DNA]</scope>
    <source>
        <strain evidence="10 11">MASK1Z-5</strain>
    </source>
</reference>
<protein>
    <submittedName>
        <fullName evidence="10">Lycopene cyclase domain-containing protein</fullName>
    </submittedName>
</protein>
<keyword evidence="6 8" id="KW-0472">Membrane</keyword>
<gene>
    <name evidence="10" type="ORF">I8D64_05575</name>
</gene>
<dbReference type="RefSeq" id="WP_200501517.1">
    <property type="nucleotide sequence ID" value="NZ_JAEDAJ010000002.1"/>
</dbReference>
<feature type="transmembrane region" description="Helical" evidence="8">
    <location>
        <begin position="6"/>
        <end position="27"/>
    </location>
</feature>
<feature type="transmembrane region" description="Helical" evidence="8">
    <location>
        <begin position="79"/>
        <end position="100"/>
    </location>
</feature>
<keyword evidence="11" id="KW-1185">Reference proteome</keyword>
<comment type="subcellular location">
    <subcellularLocation>
        <location evidence="1">Membrane</location>
        <topology evidence="1">Multi-pass membrane protein</topology>
    </subcellularLocation>
</comment>
<evidence type="ECO:0000256" key="2">
    <source>
        <dbReference type="ARBA" id="ARBA00004829"/>
    </source>
</evidence>
<feature type="transmembrane region" description="Helical" evidence="8">
    <location>
        <begin position="34"/>
        <end position="53"/>
    </location>
</feature>
<evidence type="ECO:0000256" key="7">
    <source>
        <dbReference type="ARBA" id="ARBA00023235"/>
    </source>
</evidence>
<accession>A0ABS1B8B8</accession>
<sequence length="123" mass="14071">MHGEYLILLGLCLLVTLPLEFVIGARVHRSPRRLLATLLPTAIIFLAWDYVGIHRHHWRYDPAKISGITLPGGMPLEELLFFLVIPICALLTLEAVEILLGRIRRRTRRRARPADEETRSRSA</sequence>
<evidence type="ECO:0000256" key="8">
    <source>
        <dbReference type="SAM" id="Phobius"/>
    </source>
</evidence>
<evidence type="ECO:0000256" key="1">
    <source>
        <dbReference type="ARBA" id="ARBA00004141"/>
    </source>
</evidence>
<evidence type="ECO:0000259" key="9">
    <source>
        <dbReference type="Pfam" id="PF18916"/>
    </source>
</evidence>
<evidence type="ECO:0000256" key="5">
    <source>
        <dbReference type="ARBA" id="ARBA00022989"/>
    </source>
</evidence>
<evidence type="ECO:0000313" key="10">
    <source>
        <dbReference type="EMBL" id="MBK0330869.1"/>
    </source>
</evidence>
<evidence type="ECO:0000256" key="6">
    <source>
        <dbReference type="ARBA" id="ARBA00023136"/>
    </source>
</evidence>
<dbReference type="EMBL" id="JAEDAJ010000002">
    <property type="protein sequence ID" value="MBK0330869.1"/>
    <property type="molecule type" value="Genomic_DNA"/>
</dbReference>
<dbReference type="Pfam" id="PF18916">
    <property type="entry name" value="Lycopene_cyc"/>
    <property type="match status" value="1"/>
</dbReference>
<proteinExistence type="predicted"/>
<keyword evidence="7" id="KW-0413">Isomerase</keyword>